<dbReference type="GO" id="GO:0004222">
    <property type="term" value="F:metalloendopeptidase activity"/>
    <property type="evidence" value="ECO:0007669"/>
    <property type="project" value="TreeGrafter"/>
</dbReference>
<dbReference type="Pfam" id="PF01551">
    <property type="entry name" value="Peptidase_M23"/>
    <property type="match status" value="1"/>
</dbReference>
<evidence type="ECO:0000313" key="2">
    <source>
        <dbReference type="EMBL" id="GGM52994.1"/>
    </source>
</evidence>
<protein>
    <recommendedName>
        <fullName evidence="1">M23ase beta-sheet core domain-containing protein</fullName>
    </recommendedName>
</protein>
<proteinExistence type="predicted"/>
<dbReference type="AlphaFoldDB" id="A0A917X1I8"/>
<dbReference type="EMBL" id="BMPI01000035">
    <property type="protein sequence ID" value="GGM52994.1"/>
    <property type="molecule type" value="Genomic_DNA"/>
</dbReference>
<reference evidence="2" key="1">
    <citation type="journal article" date="2014" name="Int. J. Syst. Evol. Microbiol.">
        <title>Complete genome sequence of Corynebacterium casei LMG S-19264T (=DSM 44701T), isolated from a smear-ripened cheese.</title>
        <authorList>
            <consortium name="US DOE Joint Genome Institute (JGI-PGF)"/>
            <person name="Walter F."/>
            <person name="Albersmeier A."/>
            <person name="Kalinowski J."/>
            <person name="Ruckert C."/>
        </authorList>
    </citation>
    <scope>NUCLEOTIDE SEQUENCE</scope>
    <source>
        <strain evidence="2">JCM 19831</strain>
    </source>
</reference>
<comment type="caution">
    <text evidence="2">The sequence shown here is derived from an EMBL/GenBank/DDBJ whole genome shotgun (WGS) entry which is preliminary data.</text>
</comment>
<dbReference type="InterPro" id="IPR016047">
    <property type="entry name" value="M23ase_b-sheet_dom"/>
</dbReference>
<dbReference type="PANTHER" id="PTHR21666:SF270">
    <property type="entry name" value="MUREIN HYDROLASE ACTIVATOR ENVC"/>
    <property type="match status" value="1"/>
</dbReference>
<evidence type="ECO:0000313" key="3">
    <source>
        <dbReference type="Proteomes" id="UP000642070"/>
    </source>
</evidence>
<evidence type="ECO:0000259" key="1">
    <source>
        <dbReference type="Pfam" id="PF01551"/>
    </source>
</evidence>
<accession>A0A917X1I8</accession>
<organism evidence="2 3">
    <name type="scientific">Dactylosporangium sucinum</name>
    <dbReference type="NCBI Taxonomy" id="1424081"/>
    <lineage>
        <taxon>Bacteria</taxon>
        <taxon>Bacillati</taxon>
        <taxon>Actinomycetota</taxon>
        <taxon>Actinomycetes</taxon>
        <taxon>Micromonosporales</taxon>
        <taxon>Micromonosporaceae</taxon>
        <taxon>Dactylosporangium</taxon>
    </lineage>
</organism>
<dbReference type="CDD" id="cd12797">
    <property type="entry name" value="M23_peptidase"/>
    <property type="match status" value="1"/>
</dbReference>
<keyword evidence="3" id="KW-1185">Reference proteome</keyword>
<gene>
    <name evidence="2" type="ORF">GCM10007977_063280</name>
</gene>
<reference evidence="2" key="2">
    <citation type="submission" date="2020-09" db="EMBL/GenBank/DDBJ databases">
        <authorList>
            <person name="Sun Q."/>
            <person name="Ohkuma M."/>
        </authorList>
    </citation>
    <scope>NUCLEOTIDE SEQUENCE</scope>
    <source>
        <strain evidence="2">JCM 19831</strain>
    </source>
</reference>
<dbReference type="InterPro" id="IPR050570">
    <property type="entry name" value="Cell_wall_metabolism_enzyme"/>
</dbReference>
<feature type="domain" description="M23ase beta-sheet core" evidence="1">
    <location>
        <begin position="234"/>
        <end position="342"/>
    </location>
</feature>
<dbReference type="InterPro" id="IPR011055">
    <property type="entry name" value="Dup_hybrid_motif"/>
</dbReference>
<dbReference type="PANTHER" id="PTHR21666">
    <property type="entry name" value="PEPTIDASE-RELATED"/>
    <property type="match status" value="1"/>
</dbReference>
<sequence length="366" mass="37404">MNSRAAIGVVVALAAAGVLCLGGIGYGQVRAYLAAGQQPAAGAPGCGAAGTAQVRVAGTVKVPGFTAEQAANGRTIVQVGQQMAVPPRGWVIAVATAMQESNLHNLGDLGARNDHDSLGLFQQRPSQGWGTPQQVMDPVYASRKFYERLLKVSGWQQMPLTVAAQRVQRSAFPNAYAKHEPKAAALVGAVSGGADLAGQQPGQCAAPAEVTAGGWVNPVKASVGSSFGPRGGRLHAGVDLITARRTVIRAASAGTVIKAVCDGATARARGCDVDGSPSTPGCGWFVDLQHADGVITRYCHMIQRPLVSAGDHVAAGQQLGLVGSSGHSSGPHLHFEVHLHGDRSSKGAINPVPWMKNHGAPLGGTA</sequence>
<dbReference type="Proteomes" id="UP000642070">
    <property type="component" value="Unassembled WGS sequence"/>
</dbReference>
<dbReference type="SUPFAM" id="SSF51261">
    <property type="entry name" value="Duplicated hybrid motif"/>
    <property type="match status" value="1"/>
</dbReference>
<dbReference type="Gene3D" id="2.70.70.10">
    <property type="entry name" value="Glucose Permease (Domain IIA)"/>
    <property type="match status" value="1"/>
</dbReference>
<name>A0A917X1I8_9ACTN</name>
<dbReference type="RefSeq" id="WP_190253638.1">
    <property type="nucleotide sequence ID" value="NZ_BMPI01000035.1"/>
</dbReference>